<protein>
    <submittedName>
        <fullName evidence="2">Deoxycytidine triphosphate deaminase</fullName>
        <ecNumber evidence="2">3.5.4.13</ecNumber>
    </submittedName>
</protein>
<accession>A0A100JXG1</accession>
<reference evidence="2 3" key="2">
    <citation type="journal article" date="2016" name="Genome Announc.">
        <title>Draft Genome Sequences of Streptomyces scabiei S58, Streptomyces turgidiscabies T45, and Streptomyces acidiscabies a10, the Pathogens of Potato Common Scab, Isolated in Japan.</title>
        <authorList>
            <person name="Tomihama T."/>
            <person name="Nishi Y."/>
            <person name="Sakai M."/>
            <person name="Ikenaga M."/>
            <person name="Okubo T."/>
            <person name="Ikeda S."/>
        </authorList>
    </citation>
    <scope>NUCLEOTIDE SEQUENCE [LARGE SCALE GENOMIC DNA]</scope>
    <source>
        <strain evidence="2 3">S58</strain>
    </source>
</reference>
<dbReference type="SUPFAM" id="SSF51283">
    <property type="entry name" value="dUTPase-like"/>
    <property type="match status" value="1"/>
</dbReference>
<evidence type="ECO:0000313" key="3">
    <source>
        <dbReference type="Proteomes" id="UP000067448"/>
    </source>
</evidence>
<keyword evidence="2" id="KW-0378">Hydrolase</keyword>
<dbReference type="Gene3D" id="2.70.40.10">
    <property type="match status" value="1"/>
</dbReference>
<evidence type="ECO:0000313" key="2">
    <source>
        <dbReference type="EMBL" id="GAQ67474.1"/>
    </source>
</evidence>
<gene>
    <name evidence="2" type="primary">dcd_4</name>
    <name evidence="2" type="ORF">SsS58_07929</name>
</gene>
<dbReference type="AlphaFoldDB" id="A0A100JXG1"/>
<sequence>MILSDQDILGAVRCGDIGITPFDERLVKRNSYLLRLAGPFRRIEGDEILDTADPESFARCEGVLEAGDSVVLTPDALVLAGTRERVSLAPSLVGLLSGISNVARLGVQVHATSQLVNAGFAHGAPSRLVFELSTVGGRRVRLYAGTPVCHLVFARLSAPAAARHPSGRTGQLGTAPSRLLDQFGHFYARGEGSAVAACTPLAEPF</sequence>
<comment type="caution">
    <text evidence="2">The sequence shown here is derived from an EMBL/GenBank/DDBJ whole genome shotgun (WGS) entry which is preliminary data.</text>
</comment>
<dbReference type="EC" id="3.5.4.13" evidence="2"/>
<dbReference type="InterPro" id="IPR036157">
    <property type="entry name" value="dUTPase-like_sf"/>
</dbReference>
<dbReference type="PANTHER" id="PTHR42680">
    <property type="entry name" value="DCTP DEAMINASE"/>
    <property type="match status" value="1"/>
</dbReference>
<keyword evidence="1" id="KW-0546">Nucleotide metabolism</keyword>
<dbReference type="Proteomes" id="UP000067448">
    <property type="component" value="Unassembled WGS sequence"/>
</dbReference>
<dbReference type="NCBIfam" id="TIGR02274">
    <property type="entry name" value="dCTP_deam"/>
    <property type="match status" value="1"/>
</dbReference>
<name>A0A100JXG1_STRSC</name>
<dbReference type="GO" id="GO:0008829">
    <property type="term" value="F:dCTP deaminase activity"/>
    <property type="evidence" value="ECO:0007669"/>
    <property type="project" value="UniProtKB-EC"/>
</dbReference>
<reference evidence="3" key="1">
    <citation type="submission" date="2015-11" db="EMBL/GenBank/DDBJ databases">
        <authorList>
            <consortium name="Cross-ministerial Strategic Innovation Promotion Program (SIP) consortium"/>
            <person name="Tomihama T."/>
            <person name="Ikenaga M."/>
            <person name="Sakai M."/>
            <person name="Okubo T."/>
            <person name="Ikeda S."/>
        </authorList>
    </citation>
    <scope>NUCLEOTIDE SEQUENCE [LARGE SCALE GENOMIC DNA]</scope>
    <source>
        <strain evidence="3">S58</strain>
    </source>
</reference>
<dbReference type="InterPro" id="IPR011962">
    <property type="entry name" value="dCTP_deaminase"/>
</dbReference>
<dbReference type="EMBL" id="BCMM01000058">
    <property type="protein sequence ID" value="GAQ67474.1"/>
    <property type="molecule type" value="Genomic_DNA"/>
</dbReference>
<evidence type="ECO:0000256" key="1">
    <source>
        <dbReference type="ARBA" id="ARBA00023080"/>
    </source>
</evidence>
<dbReference type="Pfam" id="PF22769">
    <property type="entry name" value="DCD"/>
    <property type="match status" value="1"/>
</dbReference>
<dbReference type="PANTHER" id="PTHR42680:SF3">
    <property type="entry name" value="DCTP DEAMINASE"/>
    <property type="match status" value="1"/>
</dbReference>
<dbReference type="OrthoDB" id="9780956at2"/>
<dbReference type="GO" id="GO:0006229">
    <property type="term" value="P:dUTP biosynthetic process"/>
    <property type="evidence" value="ECO:0007669"/>
    <property type="project" value="InterPro"/>
</dbReference>
<dbReference type="RefSeq" id="WP_059084475.1">
    <property type="nucleotide sequence ID" value="NZ_BCMM01000058.1"/>
</dbReference>
<reference evidence="3" key="3">
    <citation type="submission" date="2016-02" db="EMBL/GenBank/DDBJ databases">
        <title>Draft genome of pathogenic Streptomyces sp. in Japan.</title>
        <authorList>
            <person name="Tomihama T."/>
            <person name="Ikenaga M."/>
            <person name="Sakai M."/>
            <person name="Okubo T."/>
            <person name="Ikeda S."/>
        </authorList>
    </citation>
    <scope>NUCLEOTIDE SEQUENCE [LARGE SCALE GENOMIC DNA]</scope>
    <source>
        <strain evidence="3">S58</strain>
    </source>
</reference>
<proteinExistence type="predicted"/>
<organism evidence="2 3">
    <name type="scientific">Streptomyces scabiei</name>
    <dbReference type="NCBI Taxonomy" id="1930"/>
    <lineage>
        <taxon>Bacteria</taxon>
        <taxon>Bacillati</taxon>
        <taxon>Actinomycetota</taxon>
        <taxon>Actinomycetes</taxon>
        <taxon>Kitasatosporales</taxon>
        <taxon>Streptomycetaceae</taxon>
        <taxon>Streptomyces</taxon>
    </lineage>
</organism>